<dbReference type="CDD" id="cd00093">
    <property type="entry name" value="HTH_XRE"/>
    <property type="match status" value="1"/>
</dbReference>
<gene>
    <name evidence="3" type="ORF">KHA90_03630</name>
</gene>
<dbReference type="Proteomes" id="UP000722625">
    <property type="component" value="Unassembled WGS sequence"/>
</dbReference>
<keyword evidence="1" id="KW-0238">DNA-binding</keyword>
<evidence type="ECO:0000256" key="1">
    <source>
        <dbReference type="ARBA" id="ARBA00023125"/>
    </source>
</evidence>
<dbReference type="InterPro" id="IPR010982">
    <property type="entry name" value="Lambda_DNA-bd_dom_sf"/>
</dbReference>
<dbReference type="InterPro" id="IPR050807">
    <property type="entry name" value="TransReg_Diox_bact_type"/>
</dbReference>
<name>A0ABS5P8Q4_9FLAO</name>
<dbReference type="RefSeq" id="WP_213295485.1">
    <property type="nucleotide sequence ID" value="NZ_JAGYVZ010000002.1"/>
</dbReference>
<evidence type="ECO:0000313" key="3">
    <source>
        <dbReference type="EMBL" id="MBS7230106.1"/>
    </source>
</evidence>
<dbReference type="EMBL" id="JAGYVZ010000002">
    <property type="protein sequence ID" value="MBS7230106.1"/>
    <property type="molecule type" value="Genomic_DNA"/>
</dbReference>
<comment type="caution">
    <text evidence="3">The sequence shown here is derived from an EMBL/GenBank/DDBJ whole genome shotgun (WGS) entry which is preliminary data.</text>
</comment>
<sequence length="80" mass="9416">MENDKYKLEIIRLGLLIKELRRKEKITQDQLSRSCKVDVRTIQRIEKGKQNITISLLFSIADSLKIESSILVHRMFSENI</sequence>
<dbReference type="SMART" id="SM00530">
    <property type="entry name" value="HTH_XRE"/>
    <property type="match status" value="1"/>
</dbReference>
<reference evidence="3 4" key="1">
    <citation type="journal article" date="2018" name="Int. J. Syst. Evol. Microbiol.">
        <title>Flavobacterium chryseum sp. nov. and Flavobacterium psychroterrae sp. nov., novel environmental bacteria isolated from Antarctica.</title>
        <authorList>
            <person name="Kralova S."/>
            <person name="Svec P."/>
            <person name="Busse H.J."/>
            <person name="Stankova E."/>
            <person name="Vaczi P."/>
            <person name="Sedlacek I."/>
        </authorList>
    </citation>
    <scope>NUCLEOTIDE SEQUENCE [LARGE SCALE GENOMIC DNA]</scope>
    <source>
        <strain evidence="3 4">CCM 8827</strain>
    </source>
</reference>
<accession>A0ABS5P8Q4</accession>
<evidence type="ECO:0000313" key="4">
    <source>
        <dbReference type="Proteomes" id="UP000722625"/>
    </source>
</evidence>
<keyword evidence="4" id="KW-1185">Reference proteome</keyword>
<dbReference type="SUPFAM" id="SSF47413">
    <property type="entry name" value="lambda repressor-like DNA-binding domains"/>
    <property type="match status" value="1"/>
</dbReference>
<dbReference type="PROSITE" id="PS50943">
    <property type="entry name" value="HTH_CROC1"/>
    <property type="match status" value="1"/>
</dbReference>
<proteinExistence type="predicted"/>
<dbReference type="Pfam" id="PF01381">
    <property type="entry name" value="HTH_3"/>
    <property type="match status" value="1"/>
</dbReference>
<dbReference type="Gene3D" id="1.10.260.40">
    <property type="entry name" value="lambda repressor-like DNA-binding domains"/>
    <property type="match status" value="1"/>
</dbReference>
<protein>
    <submittedName>
        <fullName evidence="3">Helix-turn-helix transcriptional regulator</fullName>
    </submittedName>
</protein>
<dbReference type="InterPro" id="IPR001387">
    <property type="entry name" value="Cro/C1-type_HTH"/>
</dbReference>
<dbReference type="PANTHER" id="PTHR46797">
    <property type="entry name" value="HTH-TYPE TRANSCRIPTIONAL REGULATOR"/>
    <property type="match status" value="1"/>
</dbReference>
<dbReference type="PANTHER" id="PTHR46797:SF1">
    <property type="entry name" value="METHYLPHOSPHONATE SYNTHASE"/>
    <property type="match status" value="1"/>
</dbReference>
<evidence type="ECO:0000259" key="2">
    <source>
        <dbReference type="PROSITE" id="PS50943"/>
    </source>
</evidence>
<organism evidence="3 4">
    <name type="scientific">Flavobacterium psychroterrae</name>
    <dbReference type="NCBI Taxonomy" id="2133767"/>
    <lineage>
        <taxon>Bacteria</taxon>
        <taxon>Pseudomonadati</taxon>
        <taxon>Bacteroidota</taxon>
        <taxon>Flavobacteriia</taxon>
        <taxon>Flavobacteriales</taxon>
        <taxon>Flavobacteriaceae</taxon>
        <taxon>Flavobacterium</taxon>
    </lineage>
</organism>
<feature type="domain" description="HTH cro/C1-type" evidence="2">
    <location>
        <begin position="17"/>
        <end position="71"/>
    </location>
</feature>